<dbReference type="GO" id="GO:0045893">
    <property type="term" value="P:positive regulation of DNA-templated transcription"/>
    <property type="evidence" value="ECO:0007669"/>
    <property type="project" value="InterPro"/>
</dbReference>
<dbReference type="InterPro" id="IPR004827">
    <property type="entry name" value="bZIP"/>
</dbReference>
<dbReference type="EMBL" id="AMZH03001401">
    <property type="protein sequence ID" value="RRT79434.1"/>
    <property type="molecule type" value="Genomic_DNA"/>
</dbReference>
<evidence type="ECO:0000256" key="1">
    <source>
        <dbReference type="ARBA" id="ARBA00004123"/>
    </source>
</evidence>
<accession>A0A427AT48</accession>
<feature type="region of interest" description="Disordered" evidence="7">
    <location>
        <begin position="87"/>
        <end position="113"/>
    </location>
</feature>
<comment type="caution">
    <text evidence="10">The sequence shown here is derived from an EMBL/GenBank/DDBJ whole genome shotgun (WGS) entry which is preliminary data.</text>
</comment>
<feature type="compositionally biased region" description="Basic residues" evidence="7">
    <location>
        <begin position="39"/>
        <end position="49"/>
    </location>
</feature>
<feature type="compositionally biased region" description="Low complexity" evidence="7">
    <location>
        <begin position="87"/>
        <end position="96"/>
    </location>
</feature>
<sequence>VVSHLVVHGASAAAAASLWFICVLGPHSSCRVAHPAPVRPRKRRRRRHHEANPHGARGRPQLLRPRSEPRRERPPLFIIRRPNPLLSLPPSRVPTPGQASEEMNPENFGGGRGADREAPPLLARQGSIYALTFDELQTTLGGLGKEFGSMNMDELLKNVWTAEETYAVTAAFGEGRCGAAAGPGLLQQGSLTLPRTLSQKTVDEVWRDLAGGCTASYVQGIAGGGADVPQQTSLGEMTLEEFLVKAGVVREDSTPSPALPRPAGNRSSSTNVLFDDMPTINNSTGLALGFEHRSNTNTINASIPRSSAADLGMMVTVARPYAAPIPVRSRGLVSFDDAEVTDGLMTGIIGPDRAGAVAVNGSPGNHLSPDMLEKANRDLPSVPKAPYMFSGGMRGRKRSGSVEKVIERRQRRMIKNRESAARSRARKQVPFLLVYALLEFFYLIFFSSYFSLHNCTLIEQFYAFWIW</sequence>
<feature type="region of interest" description="Disordered" evidence="7">
    <location>
        <begin position="252"/>
        <end position="276"/>
    </location>
</feature>
<dbReference type="InterPro" id="IPR043452">
    <property type="entry name" value="BZIP46-like"/>
</dbReference>
<comment type="subcellular location">
    <subcellularLocation>
        <location evidence="1">Nucleus</location>
    </subcellularLocation>
</comment>
<evidence type="ECO:0000259" key="9">
    <source>
        <dbReference type="PROSITE" id="PS00036"/>
    </source>
</evidence>
<evidence type="ECO:0000256" key="7">
    <source>
        <dbReference type="SAM" id="MobiDB-lite"/>
    </source>
</evidence>
<dbReference type="PANTHER" id="PTHR22952:SF463">
    <property type="entry name" value="ABSCISIC ACID-INSENSITIVE 5-LIKE PROTEIN 7"/>
    <property type="match status" value="1"/>
</dbReference>
<gene>
    <name evidence="10" type="ORF">B296_00009605</name>
</gene>
<dbReference type="PROSITE" id="PS00036">
    <property type="entry name" value="BZIP_BASIC"/>
    <property type="match status" value="1"/>
</dbReference>
<evidence type="ECO:0000256" key="8">
    <source>
        <dbReference type="SAM" id="Phobius"/>
    </source>
</evidence>
<keyword evidence="6" id="KW-0539">Nucleus</keyword>
<reference evidence="10 11" key="1">
    <citation type="journal article" date="2014" name="Agronomy (Basel)">
        <title>A Draft Genome Sequence for Ensete ventricosum, the Drought-Tolerant Tree Against Hunger.</title>
        <authorList>
            <person name="Harrison J."/>
            <person name="Moore K.A."/>
            <person name="Paszkiewicz K."/>
            <person name="Jones T."/>
            <person name="Grant M."/>
            <person name="Ambacheew D."/>
            <person name="Muzemil S."/>
            <person name="Studholme D.J."/>
        </authorList>
    </citation>
    <scope>NUCLEOTIDE SEQUENCE [LARGE SCALE GENOMIC DNA]</scope>
</reference>
<dbReference type="PANTHER" id="PTHR22952">
    <property type="entry name" value="CAMP-RESPONSE ELEMENT BINDING PROTEIN-RELATED"/>
    <property type="match status" value="1"/>
</dbReference>
<keyword evidence="8" id="KW-0472">Membrane</keyword>
<evidence type="ECO:0000256" key="5">
    <source>
        <dbReference type="ARBA" id="ARBA00023163"/>
    </source>
</evidence>
<keyword evidence="8" id="KW-1133">Transmembrane helix</keyword>
<feature type="region of interest" description="Disordered" evidence="7">
    <location>
        <begin position="31"/>
        <end position="74"/>
    </location>
</feature>
<evidence type="ECO:0000256" key="6">
    <source>
        <dbReference type="ARBA" id="ARBA00023242"/>
    </source>
</evidence>
<dbReference type="InterPro" id="IPR046347">
    <property type="entry name" value="bZIP_sf"/>
</dbReference>
<evidence type="ECO:0000256" key="3">
    <source>
        <dbReference type="ARBA" id="ARBA00023015"/>
    </source>
</evidence>
<evidence type="ECO:0000313" key="11">
    <source>
        <dbReference type="Proteomes" id="UP000287651"/>
    </source>
</evidence>
<feature type="compositionally biased region" description="Basic and acidic residues" evidence="7">
    <location>
        <begin position="65"/>
        <end position="74"/>
    </location>
</feature>
<keyword evidence="2" id="KW-0938">Abscisic acid signaling pathway</keyword>
<protein>
    <recommendedName>
        <fullName evidence="9">BZIP domain-containing protein</fullName>
    </recommendedName>
</protein>
<keyword evidence="8" id="KW-0812">Transmembrane</keyword>
<proteinExistence type="predicted"/>
<keyword evidence="3" id="KW-0805">Transcription regulation</keyword>
<dbReference type="Proteomes" id="UP000287651">
    <property type="component" value="Unassembled WGS sequence"/>
</dbReference>
<dbReference type="Gene3D" id="1.20.5.170">
    <property type="match status" value="1"/>
</dbReference>
<dbReference type="GO" id="GO:0003677">
    <property type="term" value="F:DNA binding"/>
    <property type="evidence" value="ECO:0007669"/>
    <property type="project" value="UniProtKB-KW"/>
</dbReference>
<dbReference type="SUPFAM" id="SSF57959">
    <property type="entry name" value="Leucine zipper domain"/>
    <property type="match status" value="1"/>
</dbReference>
<dbReference type="GO" id="GO:0009738">
    <property type="term" value="P:abscisic acid-activated signaling pathway"/>
    <property type="evidence" value="ECO:0007669"/>
    <property type="project" value="UniProtKB-KW"/>
</dbReference>
<name>A0A427AT48_ENSVE</name>
<keyword evidence="4" id="KW-0238">DNA-binding</keyword>
<evidence type="ECO:0000313" key="10">
    <source>
        <dbReference type="EMBL" id="RRT79434.1"/>
    </source>
</evidence>
<evidence type="ECO:0000256" key="2">
    <source>
        <dbReference type="ARBA" id="ARBA00022682"/>
    </source>
</evidence>
<organism evidence="10 11">
    <name type="scientific">Ensete ventricosum</name>
    <name type="common">Abyssinian banana</name>
    <name type="synonym">Musa ensete</name>
    <dbReference type="NCBI Taxonomy" id="4639"/>
    <lineage>
        <taxon>Eukaryota</taxon>
        <taxon>Viridiplantae</taxon>
        <taxon>Streptophyta</taxon>
        <taxon>Embryophyta</taxon>
        <taxon>Tracheophyta</taxon>
        <taxon>Spermatophyta</taxon>
        <taxon>Magnoliopsida</taxon>
        <taxon>Liliopsida</taxon>
        <taxon>Zingiberales</taxon>
        <taxon>Musaceae</taxon>
        <taxon>Ensete</taxon>
    </lineage>
</organism>
<dbReference type="AlphaFoldDB" id="A0A427AT48"/>
<dbReference type="GO" id="GO:0003700">
    <property type="term" value="F:DNA-binding transcription factor activity"/>
    <property type="evidence" value="ECO:0007669"/>
    <property type="project" value="InterPro"/>
</dbReference>
<feature type="transmembrane region" description="Helical" evidence="8">
    <location>
        <begin position="6"/>
        <end position="25"/>
    </location>
</feature>
<evidence type="ECO:0000256" key="4">
    <source>
        <dbReference type="ARBA" id="ARBA00023125"/>
    </source>
</evidence>
<dbReference type="CDD" id="cd14707">
    <property type="entry name" value="bZIP_plant_BZIP46"/>
    <property type="match status" value="1"/>
</dbReference>
<keyword evidence="5" id="KW-0804">Transcription</keyword>
<feature type="domain" description="BZIP" evidence="9">
    <location>
        <begin position="411"/>
        <end position="426"/>
    </location>
</feature>
<dbReference type="GO" id="GO:0005634">
    <property type="term" value="C:nucleus"/>
    <property type="evidence" value="ECO:0007669"/>
    <property type="project" value="UniProtKB-SubCell"/>
</dbReference>
<feature type="transmembrane region" description="Helical" evidence="8">
    <location>
        <begin position="432"/>
        <end position="452"/>
    </location>
</feature>
<feature type="non-terminal residue" evidence="10">
    <location>
        <position position="1"/>
    </location>
</feature>